<dbReference type="Proteomes" id="UP000270094">
    <property type="component" value="Unassembled WGS sequence"/>
</dbReference>
<dbReference type="InterPro" id="IPR052904">
    <property type="entry name" value="Acyl-CoA_dehydrogenase-like"/>
</dbReference>
<accession>A0A3P7IXH2</accession>
<name>A0A3P7IXH2_STRVU</name>
<keyword evidence="3" id="KW-1185">Reference proteome</keyword>
<evidence type="ECO:0000313" key="3">
    <source>
        <dbReference type="Proteomes" id="UP000270094"/>
    </source>
</evidence>
<sequence>MSSGPDLYRHAKIGDFTQTPPTFHNPYIDDPLLRRTLRRLVSQKHLDRVSKDLSQFGDRIVAEINHLGRRCELNQPRLEQHDAWGRRVDELIVCPEWNRLKEICAEEGLIAIGYDDNIDSVTRRVHQVHFFSYPLICI</sequence>
<dbReference type="InterPro" id="IPR041504">
    <property type="entry name" value="AidB_N"/>
</dbReference>
<organism evidence="2 3">
    <name type="scientific">Strongylus vulgaris</name>
    <name type="common">Blood worm</name>
    <dbReference type="NCBI Taxonomy" id="40348"/>
    <lineage>
        <taxon>Eukaryota</taxon>
        <taxon>Metazoa</taxon>
        <taxon>Ecdysozoa</taxon>
        <taxon>Nematoda</taxon>
        <taxon>Chromadorea</taxon>
        <taxon>Rhabditida</taxon>
        <taxon>Rhabditina</taxon>
        <taxon>Rhabditomorpha</taxon>
        <taxon>Strongyloidea</taxon>
        <taxon>Strongylidae</taxon>
        <taxon>Strongylus</taxon>
    </lineage>
</organism>
<dbReference type="AlphaFoldDB" id="A0A3P7IXH2"/>
<feature type="domain" description="Adaptive response protein AidB N-terminal" evidence="1">
    <location>
        <begin position="24"/>
        <end position="127"/>
    </location>
</feature>
<protein>
    <recommendedName>
        <fullName evidence="1">Adaptive response protein AidB N-terminal domain-containing protein</fullName>
    </recommendedName>
</protein>
<proteinExistence type="predicted"/>
<dbReference type="OrthoDB" id="10251155at2759"/>
<dbReference type="PANTHER" id="PTHR42707">
    <property type="entry name" value="ACYL-COA DEHYDROGENASE"/>
    <property type="match status" value="1"/>
</dbReference>
<dbReference type="Pfam" id="PF18158">
    <property type="entry name" value="AidB_N"/>
    <property type="match status" value="1"/>
</dbReference>
<gene>
    <name evidence="2" type="ORF">SVUK_LOCUS5362</name>
</gene>
<reference evidence="2 3" key="1">
    <citation type="submission" date="2018-11" db="EMBL/GenBank/DDBJ databases">
        <authorList>
            <consortium name="Pathogen Informatics"/>
        </authorList>
    </citation>
    <scope>NUCLEOTIDE SEQUENCE [LARGE SCALE GENOMIC DNA]</scope>
</reference>
<evidence type="ECO:0000259" key="1">
    <source>
        <dbReference type="Pfam" id="PF18158"/>
    </source>
</evidence>
<dbReference type="PANTHER" id="PTHR42707:SF2">
    <property type="entry name" value="ACD11 DEHYDROGENASE"/>
    <property type="match status" value="1"/>
</dbReference>
<evidence type="ECO:0000313" key="2">
    <source>
        <dbReference type="EMBL" id="VDM70364.1"/>
    </source>
</evidence>
<dbReference type="GO" id="GO:0003995">
    <property type="term" value="F:acyl-CoA dehydrogenase activity"/>
    <property type="evidence" value="ECO:0007669"/>
    <property type="project" value="TreeGrafter"/>
</dbReference>
<dbReference type="Gene3D" id="6.10.250.600">
    <property type="match status" value="1"/>
</dbReference>
<dbReference type="EMBL" id="UYYB01015773">
    <property type="protein sequence ID" value="VDM70364.1"/>
    <property type="molecule type" value="Genomic_DNA"/>
</dbReference>